<organism evidence="1 2">
    <name type="scientific">Candidatus Mycobacterium methanotrophicum</name>
    <dbReference type="NCBI Taxonomy" id="2943498"/>
    <lineage>
        <taxon>Bacteria</taxon>
        <taxon>Bacillati</taxon>
        <taxon>Actinomycetota</taxon>
        <taxon>Actinomycetes</taxon>
        <taxon>Mycobacteriales</taxon>
        <taxon>Mycobacteriaceae</taxon>
        <taxon>Mycobacterium</taxon>
    </lineage>
</organism>
<protein>
    <submittedName>
        <fullName evidence="1">Uncharacterized protein</fullName>
    </submittedName>
</protein>
<evidence type="ECO:0000313" key="2">
    <source>
        <dbReference type="Proteomes" id="UP001056610"/>
    </source>
</evidence>
<reference evidence="1" key="1">
    <citation type="submission" date="2022-05" db="EMBL/GenBank/DDBJ databases">
        <title>A methanotrophic Mycobacterium dominates a cave microbial ecosystem.</title>
        <authorList>
            <person name="Van Spanning R.J.M."/>
            <person name="Guan Q."/>
            <person name="Melkonian C."/>
            <person name="Gallant J."/>
            <person name="Polerecky L."/>
            <person name="Flot J.-F."/>
            <person name="Brandt B.W."/>
            <person name="Braster M."/>
            <person name="Iturbe Espinoza P."/>
            <person name="Aerts J."/>
            <person name="Meima-Franke M."/>
            <person name="Piersma S.R."/>
            <person name="Bunduc C."/>
            <person name="Ummels R."/>
            <person name="Pain A."/>
            <person name="Fleming E.J."/>
            <person name="van der Wel N."/>
            <person name="Gherman V.D."/>
            <person name="Sarbu S.M."/>
            <person name="Bodelier P.L.E."/>
            <person name="Bitter W."/>
        </authorList>
    </citation>
    <scope>NUCLEOTIDE SEQUENCE</scope>
    <source>
        <strain evidence="1">Sulfur Cave</strain>
    </source>
</reference>
<accession>A0ABY4QL31</accession>
<dbReference type="RefSeq" id="WP_219067436.1">
    <property type="nucleotide sequence ID" value="NZ_CAJUXY010000019.1"/>
</dbReference>
<sequence>MAAASVSCWWGWRRRNWPREDFLVGLDRQRADKAGQRLTPVAGLSATTAGLARRVTG</sequence>
<evidence type="ECO:0000313" key="1">
    <source>
        <dbReference type="EMBL" id="UQX11564.1"/>
    </source>
</evidence>
<dbReference type="EMBL" id="CP097320">
    <property type="protein sequence ID" value="UQX11564.1"/>
    <property type="molecule type" value="Genomic_DNA"/>
</dbReference>
<dbReference type="Proteomes" id="UP001056610">
    <property type="component" value="Chromosome"/>
</dbReference>
<name>A0ABY4QL31_9MYCO</name>
<keyword evidence="2" id="KW-1185">Reference proteome</keyword>
<proteinExistence type="predicted"/>
<gene>
    <name evidence="1" type="ORF">M5I08_03485</name>
</gene>